<evidence type="ECO:0000313" key="19">
    <source>
        <dbReference type="Proteomes" id="UP000317484"/>
    </source>
</evidence>
<dbReference type="PANTHER" id="PTHR30616:SF2">
    <property type="entry name" value="PURINE NUCLEOSIDE PHOSPHORYLASE LACC1"/>
    <property type="match status" value="1"/>
</dbReference>
<dbReference type="GO" id="GO:0016787">
    <property type="term" value="F:hydrolase activity"/>
    <property type="evidence" value="ECO:0007669"/>
    <property type="project" value="UniProtKB-KW"/>
</dbReference>
<dbReference type="InterPro" id="IPR038371">
    <property type="entry name" value="Cu_polyphenol_OxRdtase_sf"/>
</dbReference>
<comment type="catalytic activity">
    <reaction evidence="1">
        <text>inosine + phosphate = alpha-D-ribose 1-phosphate + hypoxanthine</text>
        <dbReference type="Rhea" id="RHEA:27646"/>
        <dbReference type="ChEBI" id="CHEBI:17368"/>
        <dbReference type="ChEBI" id="CHEBI:17596"/>
        <dbReference type="ChEBI" id="CHEBI:43474"/>
        <dbReference type="ChEBI" id="CHEBI:57720"/>
        <dbReference type="EC" id="2.4.2.1"/>
    </reaction>
    <physiologicalReaction direction="left-to-right" evidence="1">
        <dbReference type="Rhea" id="RHEA:27647"/>
    </physiologicalReaction>
</comment>
<proteinExistence type="inferred from homology"/>
<dbReference type="FunFam" id="3.60.140.10:FF:000003">
    <property type="entry name" value="Polyphenol oxidase"/>
    <property type="match status" value="1"/>
</dbReference>
<dbReference type="Proteomes" id="UP000317484">
    <property type="component" value="Unassembled WGS sequence"/>
</dbReference>
<keyword evidence="12" id="KW-0186">Copper</keyword>
<dbReference type="EMBL" id="FXTJ01000003">
    <property type="protein sequence ID" value="SMO71152.1"/>
    <property type="molecule type" value="Genomic_DNA"/>
</dbReference>
<evidence type="ECO:0000256" key="8">
    <source>
        <dbReference type="ARBA" id="ARBA00022723"/>
    </source>
</evidence>
<evidence type="ECO:0000256" key="14">
    <source>
        <dbReference type="ARBA" id="ARBA00048968"/>
    </source>
</evidence>
<comment type="catalytic activity">
    <reaction evidence="14">
        <text>adenosine + phosphate = alpha-D-ribose 1-phosphate + adenine</text>
        <dbReference type="Rhea" id="RHEA:27642"/>
        <dbReference type="ChEBI" id="CHEBI:16335"/>
        <dbReference type="ChEBI" id="CHEBI:16708"/>
        <dbReference type="ChEBI" id="CHEBI:43474"/>
        <dbReference type="ChEBI" id="CHEBI:57720"/>
        <dbReference type="EC" id="2.4.2.1"/>
    </reaction>
    <physiologicalReaction direction="left-to-right" evidence="14">
        <dbReference type="Rhea" id="RHEA:27643"/>
    </physiologicalReaction>
</comment>
<dbReference type="InterPro" id="IPR003730">
    <property type="entry name" value="Cu_polyphenol_OxRdtase"/>
</dbReference>
<evidence type="ECO:0000256" key="17">
    <source>
        <dbReference type="SAM" id="MobiDB-lite"/>
    </source>
</evidence>
<dbReference type="AlphaFoldDB" id="A0A521DHU7"/>
<comment type="catalytic activity">
    <reaction evidence="15">
        <text>S-methyl-5'-thioadenosine + phosphate = 5-(methylsulfanyl)-alpha-D-ribose 1-phosphate + adenine</text>
        <dbReference type="Rhea" id="RHEA:11852"/>
        <dbReference type="ChEBI" id="CHEBI:16708"/>
        <dbReference type="ChEBI" id="CHEBI:17509"/>
        <dbReference type="ChEBI" id="CHEBI:43474"/>
        <dbReference type="ChEBI" id="CHEBI:58533"/>
        <dbReference type="EC" id="2.4.2.28"/>
    </reaction>
    <physiologicalReaction direction="left-to-right" evidence="15">
        <dbReference type="Rhea" id="RHEA:11853"/>
    </physiologicalReaction>
</comment>
<evidence type="ECO:0000256" key="5">
    <source>
        <dbReference type="ARBA" id="ARBA00007353"/>
    </source>
</evidence>
<dbReference type="GO" id="GO:0005507">
    <property type="term" value="F:copper ion binding"/>
    <property type="evidence" value="ECO:0007669"/>
    <property type="project" value="TreeGrafter"/>
</dbReference>
<comment type="function">
    <text evidence="4">Purine nucleoside enzyme that catalyzes the phosphorolysis of adenosine and inosine nucleosides, yielding D-ribose 1-phosphate and the respective free bases, adenine and hypoxanthine. Also catalyzes the phosphorolysis of S-methyl-5'-thioadenosine into adenine and S-methyl-5-thio-alpha-D-ribose 1-phosphate. Also has adenosine deaminase activity.</text>
</comment>
<keyword evidence="11" id="KW-0560">Oxidoreductase</keyword>
<dbReference type="GO" id="GO:0016491">
    <property type="term" value="F:oxidoreductase activity"/>
    <property type="evidence" value="ECO:0007669"/>
    <property type="project" value="UniProtKB-KW"/>
</dbReference>
<dbReference type="NCBIfam" id="TIGR00726">
    <property type="entry name" value="peptidoglycan editing factor PgeF"/>
    <property type="match status" value="1"/>
</dbReference>
<comment type="catalytic activity">
    <reaction evidence="13">
        <text>adenosine + H2O + H(+) = inosine + NH4(+)</text>
        <dbReference type="Rhea" id="RHEA:24408"/>
        <dbReference type="ChEBI" id="CHEBI:15377"/>
        <dbReference type="ChEBI" id="CHEBI:15378"/>
        <dbReference type="ChEBI" id="CHEBI:16335"/>
        <dbReference type="ChEBI" id="CHEBI:17596"/>
        <dbReference type="ChEBI" id="CHEBI:28938"/>
        <dbReference type="EC" id="3.5.4.4"/>
    </reaction>
    <physiologicalReaction direction="left-to-right" evidence="13">
        <dbReference type="Rhea" id="RHEA:24409"/>
    </physiologicalReaction>
</comment>
<dbReference type="Gene3D" id="3.60.140.10">
    <property type="entry name" value="CNF1/YfiH-like putative cysteine hydrolases"/>
    <property type="match status" value="1"/>
</dbReference>
<dbReference type="CDD" id="cd16833">
    <property type="entry name" value="YfiH"/>
    <property type="match status" value="1"/>
</dbReference>
<protein>
    <recommendedName>
        <fullName evidence="16">Purine nucleoside phosphorylase</fullName>
    </recommendedName>
</protein>
<evidence type="ECO:0000256" key="15">
    <source>
        <dbReference type="ARBA" id="ARBA00049893"/>
    </source>
</evidence>
<dbReference type="PANTHER" id="PTHR30616">
    <property type="entry name" value="UNCHARACTERIZED PROTEIN YFIH"/>
    <property type="match status" value="1"/>
</dbReference>
<feature type="region of interest" description="Disordered" evidence="17">
    <location>
        <begin position="1"/>
        <end position="53"/>
    </location>
</feature>
<comment type="cofactor">
    <cofactor evidence="2">
        <name>Zn(2+)</name>
        <dbReference type="ChEBI" id="CHEBI:29105"/>
    </cofactor>
</comment>
<comment type="cofactor">
    <cofactor evidence="3">
        <name>Cu(2+)</name>
        <dbReference type="ChEBI" id="CHEBI:29036"/>
    </cofactor>
</comment>
<evidence type="ECO:0000256" key="12">
    <source>
        <dbReference type="ARBA" id="ARBA00023008"/>
    </source>
</evidence>
<evidence type="ECO:0000256" key="10">
    <source>
        <dbReference type="ARBA" id="ARBA00022833"/>
    </source>
</evidence>
<comment type="similarity">
    <text evidence="5 16">Belongs to the purine nucleoside phosphorylase YfiH/LACC1 family.</text>
</comment>
<evidence type="ECO:0000256" key="7">
    <source>
        <dbReference type="ARBA" id="ARBA00022679"/>
    </source>
</evidence>
<evidence type="ECO:0000313" key="18">
    <source>
        <dbReference type="EMBL" id="SMO71152.1"/>
    </source>
</evidence>
<keyword evidence="9" id="KW-0378">Hydrolase</keyword>
<dbReference type="GO" id="GO:0017061">
    <property type="term" value="F:S-methyl-5-thioadenosine phosphorylase activity"/>
    <property type="evidence" value="ECO:0007669"/>
    <property type="project" value="UniProtKB-EC"/>
</dbReference>
<comment type="subunit">
    <text evidence="6">Homodimer.</text>
</comment>
<keyword evidence="8" id="KW-0479">Metal-binding</keyword>
<keyword evidence="7" id="KW-0808">Transferase</keyword>
<evidence type="ECO:0000256" key="2">
    <source>
        <dbReference type="ARBA" id="ARBA00001947"/>
    </source>
</evidence>
<evidence type="ECO:0000256" key="11">
    <source>
        <dbReference type="ARBA" id="ARBA00023002"/>
    </source>
</evidence>
<evidence type="ECO:0000256" key="4">
    <source>
        <dbReference type="ARBA" id="ARBA00003215"/>
    </source>
</evidence>
<evidence type="ECO:0000256" key="6">
    <source>
        <dbReference type="ARBA" id="ARBA00011738"/>
    </source>
</evidence>
<evidence type="ECO:0000256" key="13">
    <source>
        <dbReference type="ARBA" id="ARBA00047989"/>
    </source>
</evidence>
<keyword evidence="10" id="KW-0862">Zinc</keyword>
<gene>
    <name evidence="18" type="ORF">SAMN06273567_103227</name>
</gene>
<evidence type="ECO:0000256" key="3">
    <source>
        <dbReference type="ARBA" id="ARBA00001973"/>
    </source>
</evidence>
<dbReference type="InterPro" id="IPR011324">
    <property type="entry name" value="Cytotoxic_necrot_fac-like_cat"/>
</dbReference>
<name>A0A521DHU7_9ACTN</name>
<evidence type="ECO:0000256" key="16">
    <source>
        <dbReference type="RuleBase" id="RU361274"/>
    </source>
</evidence>
<keyword evidence="19" id="KW-1185">Reference proteome</keyword>
<evidence type="ECO:0000256" key="9">
    <source>
        <dbReference type="ARBA" id="ARBA00022801"/>
    </source>
</evidence>
<dbReference type="Pfam" id="PF02578">
    <property type="entry name" value="Cu-oxidase_4"/>
    <property type="match status" value="1"/>
</dbReference>
<reference evidence="18 19" key="1">
    <citation type="submission" date="2017-05" db="EMBL/GenBank/DDBJ databases">
        <authorList>
            <person name="Varghese N."/>
            <person name="Submissions S."/>
        </authorList>
    </citation>
    <scope>NUCLEOTIDE SEQUENCE [LARGE SCALE GENOMIC DNA]</scope>
    <source>
        <strain evidence="18 19">DSM 46834</strain>
    </source>
</reference>
<accession>A0A521DHU7</accession>
<sequence>MTDPDSPARSQDPAASVRAVGGEGVLTSTPAAPPAVRPRRVVTDRRGGRSRPPYDAFNLGVHVGDDPVDVAANRERLARELGVPGERLVWMDQVHGTGVAVVDGPVEAPLPATDALVTRTPGLVLCVLVADCVPVLLADPVAGVVAAVHAGREGVRQGVVAATLAAMARLGSRPADTTALLGPAVCGADYEVPREMQAEVARVAPAAAVRTRRGTPGLDLRAGLAELLTRAGLPQVVHDPRCTVEDRRLFSHRRDGVTGRQAGVTWLG</sequence>
<evidence type="ECO:0000256" key="1">
    <source>
        <dbReference type="ARBA" id="ARBA00000553"/>
    </source>
</evidence>
<organism evidence="18 19">
    <name type="scientific">Geodermatophilus aquaeductus</name>
    <dbReference type="NCBI Taxonomy" id="1564161"/>
    <lineage>
        <taxon>Bacteria</taxon>
        <taxon>Bacillati</taxon>
        <taxon>Actinomycetota</taxon>
        <taxon>Actinomycetes</taxon>
        <taxon>Geodermatophilales</taxon>
        <taxon>Geodermatophilaceae</taxon>
        <taxon>Geodermatophilus</taxon>
    </lineage>
</organism>
<dbReference type="SUPFAM" id="SSF64438">
    <property type="entry name" value="CNF1/YfiH-like putative cysteine hydrolases"/>
    <property type="match status" value="1"/>
</dbReference>